<dbReference type="InterPro" id="IPR036388">
    <property type="entry name" value="WH-like_DNA-bd_sf"/>
</dbReference>
<organism evidence="5">
    <name type="scientific">hydrocarbon metagenome</name>
    <dbReference type="NCBI Taxonomy" id="938273"/>
    <lineage>
        <taxon>unclassified sequences</taxon>
        <taxon>metagenomes</taxon>
        <taxon>ecological metagenomes</taxon>
    </lineage>
</organism>
<dbReference type="InterPro" id="IPR051081">
    <property type="entry name" value="HTH_MetalResp_TranReg"/>
</dbReference>
<dbReference type="SMART" id="SM00418">
    <property type="entry name" value="HTH_ARSR"/>
    <property type="match status" value="1"/>
</dbReference>
<evidence type="ECO:0000256" key="2">
    <source>
        <dbReference type="ARBA" id="ARBA00023125"/>
    </source>
</evidence>
<accession>A0A0W8E421</accession>
<dbReference type="GO" id="GO:0003700">
    <property type="term" value="F:DNA-binding transcription factor activity"/>
    <property type="evidence" value="ECO:0007669"/>
    <property type="project" value="InterPro"/>
</dbReference>
<dbReference type="PRINTS" id="PR00778">
    <property type="entry name" value="HTHARSR"/>
</dbReference>
<evidence type="ECO:0000256" key="3">
    <source>
        <dbReference type="ARBA" id="ARBA00023163"/>
    </source>
</evidence>
<dbReference type="PANTHER" id="PTHR33154:SF33">
    <property type="entry name" value="TRANSCRIPTIONAL REPRESSOR SDPR"/>
    <property type="match status" value="1"/>
</dbReference>
<dbReference type="SUPFAM" id="SSF46785">
    <property type="entry name" value="Winged helix' DNA-binding domain"/>
    <property type="match status" value="1"/>
</dbReference>
<dbReference type="InterPro" id="IPR011991">
    <property type="entry name" value="ArsR-like_HTH"/>
</dbReference>
<keyword evidence="2" id="KW-0238">DNA-binding</keyword>
<sequence length="119" mass="13874">MFETLFKALGEPTRLKILKLLAVKDLCVCDLEEIMQASQPRISQHLKVLKHAHLVNERREGQRRVCSLNRPLLINSIKDFMDYMDQSLAEDPEFAEELVRLQSMDGEACDRKYGEKIRQ</sequence>
<dbReference type="AlphaFoldDB" id="A0A0W8E421"/>
<dbReference type="Pfam" id="PF01022">
    <property type="entry name" value="HTH_5"/>
    <property type="match status" value="1"/>
</dbReference>
<dbReference type="PROSITE" id="PS50987">
    <property type="entry name" value="HTH_ARSR_2"/>
    <property type="match status" value="1"/>
</dbReference>
<dbReference type="InterPro" id="IPR001845">
    <property type="entry name" value="HTH_ArsR_DNA-bd_dom"/>
</dbReference>
<dbReference type="PANTHER" id="PTHR33154">
    <property type="entry name" value="TRANSCRIPTIONAL REGULATOR, ARSR FAMILY"/>
    <property type="match status" value="1"/>
</dbReference>
<feature type="domain" description="HTH arsR-type" evidence="4">
    <location>
        <begin position="1"/>
        <end position="88"/>
    </location>
</feature>
<keyword evidence="1" id="KW-0805">Transcription regulation</keyword>
<evidence type="ECO:0000256" key="1">
    <source>
        <dbReference type="ARBA" id="ARBA00023015"/>
    </source>
</evidence>
<evidence type="ECO:0000313" key="5">
    <source>
        <dbReference type="EMBL" id="KUG03317.1"/>
    </source>
</evidence>
<proteinExistence type="predicted"/>
<comment type="caution">
    <text evidence="5">The sequence shown here is derived from an EMBL/GenBank/DDBJ whole genome shotgun (WGS) entry which is preliminary data.</text>
</comment>
<dbReference type="GO" id="GO:0003677">
    <property type="term" value="F:DNA binding"/>
    <property type="evidence" value="ECO:0007669"/>
    <property type="project" value="UniProtKB-KW"/>
</dbReference>
<reference evidence="5" key="1">
    <citation type="journal article" date="2015" name="Proc. Natl. Acad. Sci. U.S.A.">
        <title>Networks of energetic and metabolic interactions define dynamics in microbial communities.</title>
        <authorList>
            <person name="Embree M."/>
            <person name="Liu J.K."/>
            <person name="Al-Bassam M.M."/>
            <person name="Zengler K."/>
        </authorList>
    </citation>
    <scope>NUCLEOTIDE SEQUENCE</scope>
</reference>
<dbReference type="Gene3D" id="1.10.10.10">
    <property type="entry name" value="Winged helix-like DNA-binding domain superfamily/Winged helix DNA-binding domain"/>
    <property type="match status" value="1"/>
</dbReference>
<protein>
    <submittedName>
        <fullName evidence="5">Transcriptional regulator, arsr family</fullName>
    </submittedName>
</protein>
<dbReference type="NCBIfam" id="NF033788">
    <property type="entry name" value="HTH_metalloreg"/>
    <property type="match status" value="1"/>
</dbReference>
<gene>
    <name evidence="5" type="ORF">ASZ90_019280</name>
</gene>
<dbReference type="EMBL" id="LNQE01001886">
    <property type="protein sequence ID" value="KUG03317.1"/>
    <property type="molecule type" value="Genomic_DNA"/>
</dbReference>
<keyword evidence="3" id="KW-0804">Transcription</keyword>
<name>A0A0W8E421_9ZZZZ</name>
<evidence type="ECO:0000259" key="4">
    <source>
        <dbReference type="PROSITE" id="PS50987"/>
    </source>
</evidence>
<dbReference type="InterPro" id="IPR036390">
    <property type="entry name" value="WH_DNA-bd_sf"/>
</dbReference>
<dbReference type="CDD" id="cd00090">
    <property type="entry name" value="HTH_ARSR"/>
    <property type="match status" value="1"/>
</dbReference>